<feature type="transmembrane region" description="Helical" evidence="2">
    <location>
        <begin position="39"/>
        <end position="62"/>
    </location>
</feature>
<dbReference type="Proteomes" id="UP000501991">
    <property type="component" value="Chromosome"/>
</dbReference>
<dbReference type="KEGG" id="azq:G3580_10905"/>
<reference evidence="3 4" key="1">
    <citation type="submission" date="2020-02" db="EMBL/GenBank/DDBJ databases">
        <title>Nitrogenibacter mangrovi gen. nov., sp. nov. isolated from mangrove sediment, a denitrifying betaproteobacterium.</title>
        <authorList>
            <person name="Liao H."/>
            <person name="Tian Y."/>
        </authorList>
    </citation>
    <scope>NUCLEOTIDE SEQUENCE [LARGE SCALE GENOMIC DNA]</scope>
    <source>
        <strain evidence="3 4">M9-3-2</strain>
    </source>
</reference>
<dbReference type="EMBL" id="CP048836">
    <property type="protein sequence ID" value="QID18102.1"/>
    <property type="molecule type" value="Genomic_DNA"/>
</dbReference>
<keyword evidence="2" id="KW-0472">Membrane</keyword>
<keyword evidence="2" id="KW-1133">Transmembrane helix</keyword>
<feature type="region of interest" description="Disordered" evidence="1">
    <location>
        <begin position="193"/>
        <end position="235"/>
    </location>
</feature>
<evidence type="ECO:0000313" key="3">
    <source>
        <dbReference type="EMBL" id="QID18102.1"/>
    </source>
</evidence>
<name>A0A6C1B371_9RHOO</name>
<sequence>MAARFALRRPAWLSRQLDRRLFRIRPAEPYPVRLGQRRIFVLPTRAGIGFGITLLAMLLASINYTLSLGFALTFLLAGLGMASMFHAFRNLLHLEIRAGHNAPAHAGEDAHFEVVLRDATNRTRPALTLRCGTDEATVDIPANGTCCSRLRVPARHRGWLPIGRLRIETTYPLGLIRAWSVLTPAQRTLVYPALDTAPPPPAGSGEEHGSAAAPPPGEEDFGGLREHQPADSPRRIAWKAVARTDTLLSKDFTGTEGATLSFDWHALPPRLDTETRLRWLTRWVVDAAHAGQRYRLILPERTFGPDHSAAHRDRCLEALALFGSDPSA</sequence>
<dbReference type="RefSeq" id="WP_173765432.1">
    <property type="nucleotide sequence ID" value="NZ_CP048836.1"/>
</dbReference>
<dbReference type="PANTHER" id="PTHR34351">
    <property type="entry name" value="SLR1927 PROTEIN-RELATED"/>
    <property type="match status" value="1"/>
</dbReference>
<evidence type="ECO:0000313" key="4">
    <source>
        <dbReference type="Proteomes" id="UP000501991"/>
    </source>
</evidence>
<protein>
    <submittedName>
        <fullName evidence="3">DUF58 domain-containing protein</fullName>
    </submittedName>
</protein>
<organism evidence="3 4">
    <name type="scientific">Nitrogeniibacter mangrovi</name>
    <dbReference type="NCBI Taxonomy" id="2016596"/>
    <lineage>
        <taxon>Bacteria</taxon>
        <taxon>Pseudomonadati</taxon>
        <taxon>Pseudomonadota</taxon>
        <taxon>Betaproteobacteria</taxon>
        <taxon>Rhodocyclales</taxon>
        <taxon>Zoogloeaceae</taxon>
        <taxon>Nitrogeniibacter</taxon>
    </lineage>
</organism>
<evidence type="ECO:0000256" key="1">
    <source>
        <dbReference type="SAM" id="MobiDB-lite"/>
    </source>
</evidence>
<feature type="compositionally biased region" description="Basic and acidic residues" evidence="1">
    <location>
        <begin position="222"/>
        <end position="234"/>
    </location>
</feature>
<proteinExistence type="predicted"/>
<dbReference type="AlphaFoldDB" id="A0A6C1B371"/>
<dbReference type="PANTHER" id="PTHR34351:SF1">
    <property type="entry name" value="SLR1927 PROTEIN"/>
    <property type="match status" value="1"/>
</dbReference>
<accession>A0A6C1B371</accession>
<keyword evidence="2" id="KW-0812">Transmembrane</keyword>
<feature type="transmembrane region" description="Helical" evidence="2">
    <location>
        <begin position="68"/>
        <end position="88"/>
    </location>
</feature>
<gene>
    <name evidence="3" type="ORF">G3580_10905</name>
</gene>
<evidence type="ECO:0000256" key="2">
    <source>
        <dbReference type="SAM" id="Phobius"/>
    </source>
</evidence>
<keyword evidence="4" id="KW-1185">Reference proteome</keyword>